<dbReference type="InterPro" id="IPR050309">
    <property type="entry name" value="Type-B_Carboxylest/Lipase"/>
</dbReference>
<dbReference type="PROSITE" id="PS00122">
    <property type="entry name" value="CARBOXYLESTERASE_B_1"/>
    <property type="match status" value="1"/>
</dbReference>
<reference evidence="8 9" key="1">
    <citation type="journal article" date="2019" name="Commun. Biol.">
        <title>The bagworm genome reveals a unique fibroin gene that provides high tensile strength.</title>
        <authorList>
            <person name="Kono N."/>
            <person name="Nakamura H."/>
            <person name="Ohtoshi R."/>
            <person name="Tomita M."/>
            <person name="Numata K."/>
            <person name="Arakawa K."/>
        </authorList>
    </citation>
    <scope>NUCLEOTIDE SEQUENCE [LARGE SCALE GENOMIC DNA]</scope>
</reference>
<dbReference type="EC" id="3.1.1.-" evidence="6"/>
<dbReference type="SUPFAM" id="SSF53474">
    <property type="entry name" value="alpha/beta-Hydrolases"/>
    <property type="match status" value="1"/>
</dbReference>
<comment type="similarity">
    <text evidence="1 6">Belongs to the type-B carboxylesterase/lipase family.</text>
</comment>
<comment type="caution">
    <text evidence="8">The sequence shown here is derived from an EMBL/GenBank/DDBJ whole genome shotgun (WGS) entry which is preliminary data.</text>
</comment>
<keyword evidence="2" id="KW-0719">Serine esterase</keyword>
<dbReference type="Pfam" id="PF00135">
    <property type="entry name" value="COesterase"/>
    <property type="match status" value="1"/>
</dbReference>
<protein>
    <recommendedName>
        <fullName evidence="6">Carboxylic ester hydrolase</fullName>
        <ecNumber evidence="6">3.1.1.-</ecNumber>
    </recommendedName>
</protein>
<evidence type="ECO:0000259" key="7">
    <source>
        <dbReference type="Pfam" id="PF00135"/>
    </source>
</evidence>
<dbReference type="Gene3D" id="3.40.50.1820">
    <property type="entry name" value="alpha/beta hydrolase"/>
    <property type="match status" value="1"/>
</dbReference>
<dbReference type="EMBL" id="BGZK01000267">
    <property type="protein sequence ID" value="GBP32971.1"/>
    <property type="molecule type" value="Genomic_DNA"/>
</dbReference>
<evidence type="ECO:0000313" key="9">
    <source>
        <dbReference type="Proteomes" id="UP000299102"/>
    </source>
</evidence>
<proteinExistence type="inferred from homology"/>
<organism evidence="8 9">
    <name type="scientific">Eumeta variegata</name>
    <name type="common">Bagworm moth</name>
    <name type="synonym">Eumeta japonica</name>
    <dbReference type="NCBI Taxonomy" id="151549"/>
    <lineage>
        <taxon>Eukaryota</taxon>
        <taxon>Metazoa</taxon>
        <taxon>Ecdysozoa</taxon>
        <taxon>Arthropoda</taxon>
        <taxon>Hexapoda</taxon>
        <taxon>Insecta</taxon>
        <taxon>Pterygota</taxon>
        <taxon>Neoptera</taxon>
        <taxon>Endopterygota</taxon>
        <taxon>Lepidoptera</taxon>
        <taxon>Glossata</taxon>
        <taxon>Ditrysia</taxon>
        <taxon>Tineoidea</taxon>
        <taxon>Psychidae</taxon>
        <taxon>Oiketicinae</taxon>
        <taxon>Eumeta</taxon>
    </lineage>
</organism>
<dbReference type="InterPro" id="IPR029058">
    <property type="entry name" value="AB_hydrolase_fold"/>
</dbReference>
<gene>
    <name evidence="8" type="ORF">EVAR_20152_1</name>
</gene>
<dbReference type="OrthoDB" id="19653at2759"/>
<evidence type="ECO:0000256" key="2">
    <source>
        <dbReference type="ARBA" id="ARBA00022487"/>
    </source>
</evidence>
<dbReference type="GO" id="GO:0052689">
    <property type="term" value="F:carboxylic ester hydrolase activity"/>
    <property type="evidence" value="ECO:0007669"/>
    <property type="project" value="UniProtKB-KW"/>
</dbReference>
<dbReference type="Proteomes" id="UP000299102">
    <property type="component" value="Unassembled WGS sequence"/>
</dbReference>
<evidence type="ECO:0000256" key="3">
    <source>
        <dbReference type="ARBA" id="ARBA00022801"/>
    </source>
</evidence>
<evidence type="ECO:0000256" key="6">
    <source>
        <dbReference type="RuleBase" id="RU361235"/>
    </source>
</evidence>
<keyword evidence="3 6" id="KW-0378">Hydrolase</keyword>
<dbReference type="AlphaFoldDB" id="A0A4C1V2E8"/>
<dbReference type="InterPro" id="IPR019826">
    <property type="entry name" value="Carboxylesterase_B_AS"/>
</dbReference>
<feature type="domain" description="Carboxylesterase type B" evidence="7">
    <location>
        <begin position="10"/>
        <end position="516"/>
    </location>
</feature>
<name>A0A4C1V2E8_EUMVA</name>
<dbReference type="STRING" id="151549.A0A4C1V2E8"/>
<evidence type="ECO:0000313" key="8">
    <source>
        <dbReference type="EMBL" id="GBP32971.1"/>
    </source>
</evidence>
<keyword evidence="5" id="KW-0325">Glycoprotein</keyword>
<evidence type="ECO:0000256" key="5">
    <source>
        <dbReference type="ARBA" id="ARBA00023180"/>
    </source>
</evidence>
<evidence type="ECO:0000256" key="4">
    <source>
        <dbReference type="ARBA" id="ARBA00023157"/>
    </source>
</evidence>
<dbReference type="PANTHER" id="PTHR11559">
    <property type="entry name" value="CARBOXYLESTERASE"/>
    <property type="match status" value="1"/>
</dbReference>
<keyword evidence="4" id="KW-1015">Disulfide bond</keyword>
<keyword evidence="9" id="KW-1185">Reference proteome</keyword>
<dbReference type="InterPro" id="IPR002018">
    <property type="entry name" value="CarbesteraseB"/>
</dbReference>
<sequence>MKIWKVQAIDPLVLTTNGLVQGLLAEDGYYSMFLGVPYAQIDETNPFGIAKEITKSDEIYEAYDDSIVCPQYDDYANTIEGSLDCLKLNIYIPHSATSHNRLPVMIWIHGGGFMRWSSGRESYGPKFLVQHDVILVTLNYRLGPYGFMCLNTADTPGNAGLRDQLAALRWIKKNIAAFGGDVDNITLFGESAGAASVEFHMVSGLSDGLFHKVIMESGSILGDWVMAESDMNAPIKLAEQLGYVTENRTDAIDFLAKSDPHTIIAATLELNLRFKPCVEQRFSNVETMVKGRPSVLLQSDPYSSFPILSGFNSREGLETFYFLTQTPNYFETERKTFKAKLEDYFTFNTEELERAERLVHQFYIGDKPIDNDVVDEMIEFNSDFTFIYPLQRSTSYHLSRNDYPVYQYMFSYVGDRNYMKYRRNITEPGASHADEIGYLFDQSYITDEIMPWDQVMIDRMTTMWTNFAKQGDPTPNIDDIITVKWENTKQNARRFLIIDDVMNMDQHPYHQRMAFWDLFFELFDGKAKW</sequence>
<accession>A0A4C1V2E8</accession>
<evidence type="ECO:0000256" key="1">
    <source>
        <dbReference type="ARBA" id="ARBA00005964"/>
    </source>
</evidence>